<evidence type="ECO:0000256" key="1">
    <source>
        <dbReference type="ARBA" id="ARBA00022618"/>
    </source>
</evidence>
<proteinExistence type="predicted"/>
<accession>A0A9P5PWW9</accession>
<dbReference type="PANTHER" id="PTHR12558">
    <property type="entry name" value="CELL DIVISION CYCLE 16,23,27"/>
    <property type="match status" value="1"/>
</dbReference>
<evidence type="ECO:0000313" key="9">
    <source>
        <dbReference type="EMBL" id="KAF9070901.1"/>
    </source>
</evidence>
<evidence type="ECO:0000256" key="7">
    <source>
        <dbReference type="PROSITE-ProRule" id="PRU00339"/>
    </source>
</evidence>
<dbReference type="Pfam" id="PF13424">
    <property type="entry name" value="TPR_12"/>
    <property type="match status" value="1"/>
</dbReference>
<sequence>METPPPNGFEIPPVPHLPTPSGSRHRGSFGSSFSFGPQNLVDSFLEANSSTFSNNHSISLDPTRSILHASPLRSSPRRQRKPKESINRPHPLANDTTGIFQHSDDDADDEEEYEWGMIYFMQHQYSRAERLLTRPFSTAPPKHPSTPPLNLTNGDLSTLASKGKGKERDNLPLNAPVPRLPLGPTGIIESNQDGNENISRLVDMSVACRYLAAQCQVRQGNWSDATEMLGEANPFRDLEQNKPAMPDIDGGIKIEASMCHLRGLLMLKLNRGDQAKNCFMEALALDVKCYDAFEQLISGEMMTPEEEWEFVQGLAYASQAPQDAAFIQLIYTTRLRKYKHAEEHALTRQRLVEEYGLGDNPDVLFSFADALYANFRWSDCFVITSRILGLVSIHNATTPLHIACMYHLKHLHSKLFILAHEMVDREPENPISWYAVGVWYLSNGKWAQARQYFRFAYFGPAWIAFAHTFAMEGEHDHAVTAYSTCARMFTGSHLPLMFVGMEQITLSNYEQADEALNASYSIYEEAVTLFQRALDLAEVTQSSQHSWTTTYVNLGTCHRKLKQYEQAKEAYQKVLLLDPRHALALGFLGLVYHLLDDLDQAIIKYHEALSVDPINGYILELLNMALESAANYGLRDLNPNFGPDQFKIQAARLKEKFIRLKPESKDLFDFYINAATRGVSKGSLSAAPEAMAIG</sequence>
<dbReference type="GO" id="GO:0045842">
    <property type="term" value="P:positive regulation of mitotic metaphase/anaphase transition"/>
    <property type="evidence" value="ECO:0007669"/>
    <property type="project" value="TreeGrafter"/>
</dbReference>
<comment type="caution">
    <text evidence="9">The sequence shown here is derived from an EMBL/GenBank/DDBJ whole genome shotgun (WGS) entry which is preliminary data.</text>
</comment>
<evidence type="ECO:0000256" key="2">
    <source>
        <dbReference type="ARBA" id="ARBA00022737"/>
    </source>
</evidence>
<evidence type="ECO:0000313" key="10">
    <source>
        <dbReference type="Proteomes" id="UP000772434"/>
    </source>
</evidence>
<feature type="compositionally biased region" description="Polar residues" evidence="8">
    <location>
        <begin position="148"/>
        <end position="160"/>
    </location>
</feature>
<dbReference type="GO" id="GO:0031145">
    <property type="term" value="P:anaphase-promoting complex-dependent catabolic process"/>
    <property type="evidence" value="ECO:0007669"/>
    <property type="project" value="TreeGrafter"/>
</dbReference>
<keyword evidence="2" id="KW-0677">Repeat</keyword>
<dbReference type="SMART" id="SM00028">
    <property type="entry name" value="TPR"/>
    <property type="match status" value="4"/>
</dbReference>
<feature type="region of interest" description="Disordered" evidence="8">
    <location>
        <begin position="55"/>
        <end position="107"/>
    </location>
</feature>
<dbReference type="EMBL" id="JADNRY010000037">
    <property type="protein sequence ID" value="KAF9070901.1"/>
    <property type="molecule type" value="Genomic_DNA"/>
</dbReference>
<dbReference type="Pfam" id="PF13181">
    <property type="entry name" value="TPR_8"/>
    <property type="match status" value="1"/>
</dbReference>
<evidence type="ECO:0008006" key="11">
    <source>
        <dbReference type="Google" id="ProtNLM"/>
    </source>
</evidence>
<dbReference type="GO" id="GO:0051301">
    <property type="term" value="P:cell division"/>
    <property type="evidence" value="ECO:0007669"/>
    <property type="project" value="UniProtKB-KW"/>
</dbReference>
<dbReference type="GO" id="GO:0016567">
    <property type="term" value="P:protein ubiquitination"/>
    <property type="evidence" value="ECO:0007669"/>
    <property type="project" value="TreeGrafter"/>
</dbReference>
<protein>
    <recommendedName>
        <fullName evidence="11">TPR-like protein</fullName>
    </recommendedName>
</protein>
<dbReference type="Gene3D" id="1.25.40.10">
    <property type="entry name" value="Tetratricopeptide repeat domain"/>
    <property type="match status" value="1"/>
</dbReference>
<evidence type="ECO:0000256" key="4">
    <source>
        <dbReference type="ARBA" id="ARBA00022786"/>
    </source>
</evidence>
<reference evidence="9" key="1">
    <citation type="submission" date="2020-11" db="EMBL/GenBank/DDBJ databases">
        <authorList>
            <consortium name="DOE Joint Genome Institute"/>
            <person name="Ahrendt S."/>
            <person name="Riley R."/>
            <person name="Andreopoulos W."/>
            <person name="Labutti K."/>
            <person name="Pangilinan J."/>
            <person name="Ruiz-Duenas F.J."/>
            <person name="Barrasa J.M."/>
            <person name="Sanchez-Garcia M."/>
            <person name="Camarero S."/>
            <person name="Miyauchi S."/>
            <person name="Serrano A."/>
            <person name="Linde D."/>
            <person name="Babiker R."/>
            <person name="Drula E."/>
            <person name="Ayuso-Fernandez I."/>
            <person name="Pacheco R."/>
            <person name="Padilla G."/>
            <person name="Ferreira P."/>
            <person name="Barriuso J."/>
            <person name="Kellner H."/>
            <person name="Castanera R."/>
            <person name="Alfaro M."/>
            <person name="Ramirez L."/>
            <person name="Pisabarro A.G."/>
            <person name="Kuo A."/>
            <person name="Tritt A."/>
            <person name="Lipzen A."/>
            <person name="He G."/>
            <person name="Yan M."/>
            <person name="Ng V."/>
            <person name="Cullen D."/>
            <person name="Martin F."/>
            <person name="Rosso M.-N."/>
            <person name="Henrissat B."/>
            <person name="Hibbett D."/>
            <person name="Martinez A.T."/>
            <person name="Grigoriev I.V."/>
        </authorList>
    </citation>
    <scope>NUCLEOTIDE SEQUENCE</scope>
    <source>
        <strain evidence="9">AH 40177</strain>
    </source>
</reference>
<feature type="repeat" description="TPR" evidence="7">
    <location>
        <begin position="548"/>
        <end position="581"/>
    </location>
</feature>
<dbReference type="GO" id="GO:0005737">
    <property type="term" value="C:cytoplasm"/>
    <property type="evidence" value="ECO:0007669"/>
    <property type="project" value="TreeGrafter"/>
</dbReference>
<feature type="compositionally biased region" description="Pro residues" evidence="8">
    <location>
        <begin position="1"/>
        <end position="18"/>
    </location>
</feature>
<dbReference type="OrthoDB" id="10006270at2759"/>
<dbReference type="Proteomes" id="UP000772434">
    <property type="component" value="Unassembled WGS sequence"/>
</dbReference>
<feature type="region of interest" description="Disordered" evidence="8">
    <location>
        <begin position="135"/>
        <end position="178"/>
    </location>
</feature>
<dbReference type="InterPro" id="IPR011990">
    <property type="entry name" value="TPR-like_helical_dom_sf"/>
</dbReference>
<evidence type="ECO:0000256" key="6">
    <source>
        <dbReference type="ARBA" id="ARBA00023306"/>
    </source>
</evidence>
<gene>
    <name evidence="9" type="ORF">BDP27DRAFT_1323195</name>
</gene>
<dbReference type="PANTHER" id="PTHR12558:SF9">
    <property type="entry name" value="CELL DIVISION CYCLE PROTEIN 16 HOMOLOG"/>
    <property type="match status" value="1"/>
</dbReference>
<dbReference type="InterPro" id="IPR019734">
    <property type="entry name" value="TPR_rpt"/>
</dbReference>
<evidence type="ECO:0000256" key="5">
    <source>
        <dbReference type="ARBA" id="ARBA00022803"/>
    </source>
</evidence>
<feature type="repeat" description="TPR" evidence="7">
    <location>
        <begin position="582"/>
        <end position="615"/>
    </location>
</feature>
<evidence type="ECO:0000256" key="8">
    <source>
        <dbReference type="SAM" id="MobiDB-lite"/>
    </source>
</evidence>
<feature type="region of interest" description="Disordered" evidence="8">
    <location>
        <begin position="1"/>
        <end position="31"/>
    </location>
</feature>
<dbReference type="SUPFAM" id="SSF48452">
    <property type="entry name" value="TPR-like"/>
    <property type="match status" value="2"/>
</dbReference>
<dbReference type="GO" id="GO:0005680">
    <property type="term" value="C:anaphase-promoting complex"/>
    <property type="evidence" value="ECO:0007669"/>
    <property type="project" value="TreeGrafter"/>
</dbReference>
<dbReference type="PROSITE" id="PS50293">
    <property type="entry name" value="TPR_REGION"/>
    <property type="match status" value="1"/>
</dbReference>
<organism evidence="9 10">
    <name type="scientific">Rhodocollybia butyracea</name>
    <dbReference type="NCBI Taxonomy" id="206335"/>
    <lineage>
        <taxon>Eukaryota</taxon>
        <taxon>Fungi</taxon>
        <taxon>Dikarya</taxon>
        <taxon>Basidiomycota</taxon>
        <taxon>Agaricomycotina</taxon>
        <taxon>Agaricomycetes</taxon>
        <taxon>Agaricomycetidae</taxon>
        <taxon>Agaricales</taxon>
        <taxon>Marasmiineae</taxon>
        <taxon>Omphalotaceae</taxon>
        <taxon>Rhodocollybia</taxon>
    </lineage>
</organism>
<name>A0A9P5PWW9_9AGAR</name>
<keyword evidence="5 7" id="KW-0802">TPR repeat</keyword>
<keyword evidence="6" id="KW-0131">Cell cycle</keyword>
<keyword evidence="4" id="KW-0833">Ubl conjugation pathway</keyword>
<keyword evidence="3" id="KW-0498">Mitosis</keyword>
<evidence type="ECO:0000256" key="3">
    <source>
        <dbReference type="ARBA" id="ARBA00022776"/>
    </source>
</evidence>
<keyword evidence="10" id="KW-1185">Reference proteome</keyword>
<keyword evidence="1" id="KW-0132">Cell division</keyword>
<dbReference type="AlphaFoldDB" id="A0A9P5PWW9"/>
<dbReference type="PROSITE" id="PS50005">
    <property type="entry name" value="TPR"/>
    <property type="match status" value="2"/>
</dbReference>